<evidence type="ECO:0000256" key="1">
    <source>
        <dbReference type="SAM" id="MobiDB-lite"/>
    </source>
</evidence>
<protein>
    <submittedName>
        <fullName evidence="3">Uncharacterized protein</fullName>
    </submittedName>
</protein>
<name>A0A0G0N561_9BACT</name>
<sequence>MVEVKQEVKNNVPVPPEIPKESDPKLSVAVKGLVNEGVSFVVNGPKKNDNPAGEKVSGTKPPAFEGQQTEKLFDIRDLTTNLTPKKVAGLVGVLVMVVVIGAALYVKFIRKAPVRTINVLVAPPTPSYSPYQKYKPSIYAEDPNFKKIDEGISVLQNEVNNSTLDDKTLLPPNLDFSVNFK</sequence>
<evidence type="ECO:0000313" key="3">
    <source>
        <dbReference type="EMBL" id="KKR10548.1"/>
    </source>
</evidence>
<keyword evidence="2" id="KW-0472">Membrane</keyword>
<dbReference type="STRING" id="1618550.UT39_C0018G0021"/>
<dbReference type="AlphaFoldDB" id="A0A0G0N561"/>
<dbReference type="EMBL" id="LBWP01000018">
    <property type="protein sequence ID" value="KKR10548.1"/>
    <property type="molecule type" value="Genomic_DNA"/>
</dbReference>
<accession>A0A0G0N561</accession>
<evidence type="ECO:0000313" key="4">
    <source>
        <dbReference type="Proteomes" id="UP000034246"/>
    </source>
</evidence>
<keyword evidence="2" id="KW-1133">Transmembrane helix</keyword>
<feature type="region of interest" description="Disordered" evidence="1">
    <location>
        <begin position="44"/>
        <end position="63"/>
    </location>
</feature>
<comment type="caution">
    <text evidence="3">The sequence shown here is derived from an EMBL/GenBank/DDBJ whole genome shotgun (WGS) entry which is preliminary data.</text>
</comment>
<dbReference type="Proteomes" id="UP000034246">
    <property type="component" value="Unassembled WGS sequence"/>
</dbReference>
<keyword evidence="2" id="KW-0812">Transmembrane</keyword>
<gene>
    <name evidence="3" type="ORF">UT39_C0018G0021</name>
</gene>
<feature type="region of interest" description="Disordered" evidence="1">
    <location>
        <begin position="1"/>
        <end position="23"/>
    </location>
</feature>
<proteinExistence type="predicted"/>
<reference evidence="3 4" key="1">
    <citation type="journal article" date="2015" name="Nature">
        <title>rRNA introns, odd ribosomes, and small enigmatic genomes across a large radiation of phyla.</title>
        <authorList>
            <person name="Brown C.T."/>
            <person name="Hug L.A."/>
            <person name="Thomas B.C."/>
            <person name="Sharon I."/>
            <person name="Castelle C.J."/>
            <person name="Singh A."/>
            <person name="Wilkins M.J."/>
            <person name="Williams K.H."/>
            <person name="Banfield J.F."/>
        </authorList>
    </citation>
    <scope>NUCLEOTIDE SEQUENCE [LARGE SCALE GENOMIC DNA]</scope>
</reference>
<feature type="transmembrane region" description="Helical" evidence="2">
    <location>
        <begin position="87"/>
        <end position="106"/>
    </location>
</feature>
<evidence type="ECO:0000256" key="2">
    <source>
        <dbReference type="SAM" id="Phobius"/>
    </source>
</evidence>
<organism evidence="3 4">
    <name type="scientific">Candidatus Woesebacteria bacterium GW2011_GWA1_39_21</name>
    <dbReference type="NCBI Taxonomy" id="1618550"/>
    <lineage>
        <taxon>Bacteria</taxon>
        <taxon>Candidatus Woeseibacteriota</taxon>
    </lineage>
</organism>